<keyword evidence="2" id="KW-0472">Membrane</keyword>
<feature type="transmembrane region" description="Helical" evidence="2">
    <location>
        <begin position="210"/>
        <end position="231"/>
    </location>
</feature>
<dbReference type="Proteomes" id="UP001152300">
    <property type="component" value="Unassembled WGS sequence"/>
</dbReference>
<keyword evidence="3" id="KW-0732">Signal</keyword>
<dbReference type="EMBL" id="JAPEIS010000012">
    <property type="protein sequence ID" value="KAJ8061152.1"/>
    <property type="molecule type" value="Genomic_DNA"/>
</dbReference>
<feature type="compositionally biased region" description="Low complexity" evidence="1">
    <location>
        <begin position="188"/>
        <end position="208"/>
    </location>
</feature>
<gene>
    <name evidence="4" type="ORF">OCU04_010227</name>
</gene>
<feature type="region of interest" description="Disordered" evidence="1">
    <location>
        <begin position="158"/>
        <end position="208"/>
    </location>
</feature>
<keyword evidence="2" id="KW-0812">Transmembrane</keyword>
<evidence type="ECO:0000256" key="1">
    <source>
        <dbReference type="SAM" id="MobiDB-lite"/>
    </source>
</evidence>
<feature type="chain" id="PRO_5040743311" description="GPI anchored protein" evidence="3">
    <location>
        <begin position="18"/>
        <end position="232"/>
    </location>
</feature>
<evidence type="ECO:0000256" key="2">
    <source>
        <dbReference type="SAM" id="Phobius"/>
    </source>
</evidence>
<evidence type="ECO:0000313" key="4">
    <source>
        <dbReference type="EMBL" id="KAJ8061152.1"/>
    </source>
</evidence>
<reference evidence="4" key="1">
    <citation type="submission" date="2022-11" db="EMBL/GenBank/DDBJ databases">
        <title>Genome Resource of Sclerotinia nivalis Strain SnTB1, a Plant Pathogen Isolated from American Ginseng.</title>
        <authorList>
            <person name="Fan S."/>
        </authorList>
    </citation>
    <scope>NUCLEOTIDE SEQUENCE</scope>
    <source>
        <strain evidence="4">SnTB1</strain>
    </source>
</reference>
<feature type="signal peptide" evidence="3">
    <location>
        <begin position="1"/>
        <end position="17"/>
    </location>
</feature>
<keyword evidence="2" id="KW-1133">Transmembrane helix</keyword>
<evidence type="ECO:0008006" key="6">
    <source>
        <dbReference type="Google" id="ProtNLM"/>
    </source>
</evidence>
<dbReference type="AlphaFoldDB" id="A0A9X0AE42"/>
<evidence type="ECO:0000256" key="3">
    <source>
        <dbReference type="SAM" id="SignalP"/>
    </source>
</evidence>
<comment type="caution">
    <text evidence="4">The sequence shown here is derived from an EMBL/GenBank/DDBJ whole genome shotgun (WGS) entry which is preliminary data.</text>
</comment>
<protein>
    <recommendedName>
        <fullName evidence="6">GPI anchored protein</fullName>
    </recommendedName>
</protein>
<feature type="compositionally biased region" description="Low complexity" evidence="1">
    <location>
        <begin position="158"/>
        <end position="180"/>
    </location>
</feature>
<evidence type="ECO:0000313" key="5">
    <source>
        <dbReference type="Proteomes" id="UP001152300"/>
    </source>
</evidence>
<organism evidence="4 5">
    <name type="scientific">Sclerotinia nivalis</name>
    <dbReference type="NCBI Taxonomy" id="352851"/>
    <lineage>
        <taxon>Eukaryota</taxon>
        <taxon>Fungi</taxon>
        <taxon>Dikarya</taxon>
        <taxon>Ascomycota</taxon>
        <taxon>Pezizomycotina</taxon>
        <taxon>Leotiomycetes</taxon>
        <taxon>Helotiales</taxon>
        <taxon>Sclerotiniaceae</taxon>
        <taxon>Sclerotinia</taxon>
    </lineage>
</organism>
<accession>A0A9X0AE42</accession>
<sequence length="232" mass="22860">MYTNLLTVASLCAVVLAGPQLNKRQDVDASAIASSLSSLSSALVPNPSLASQLTNIPTSIQALQTSPAGLSQLAEELLTSKPGWYSSLSPDAKSYVLDAGAARASIFSLEALLTSATAGSTASVTAPQPTITAPVTGIINGTTATLIPVGTGGLTIASSTSATGGNSTVTTRKLSSTATETETKTTDKSATNGATGKSTPSPMSSSSKAGAAQVTGAIGAGFVGLVGLVWVL</sequence>
<name>A0A9X0AE42_9HELO</name>
<proteinExistence type="predicted"/>
<keyword evidence="5" id="KW-1185">Reference proteome</keyword>
<dbReference type="OrthoDB" id="5419608at2759"/>